<feature type="domain" description="HNH nuclease" evidence="1">
    <location>
        <begin position="9"/>
        <end position="90"/>
    </location>
</feature>
<feature type="non-terminal residue" evidence="2">
    <location>
        <position position="1"/>
    </location>
</feature>
<dbReference type="Pfam" id="PF13391">
    <property type="entry name" value="HNH_2"/>
    <property type="match status" value="1"/>
</dbReference>
<feature type="non-terminal residue" evidence="2">
    <location>
        <position position="201"/>
    </location>
</feature>
<dbReference type="EMBL" id="MU003713">
    <property type="protein sequence ID" value="KAF2804494.1"/>
    <property type="molecule type" value="Genomic_DNA"/>
</dbReference>
<evidence type="ECO:0000313" key="2">
    <source>
        <dbReference type="EMBL" id="KAF2804494.1"/>
    </source>
</evidence>
<proteinExistence type="predicted"/>
<organism evidence="2">
    <name type="scientific">Mytilinidion resinicola</name>
    <dbReference type="NCBI Taxonomy" id="574789"/>
    <lineage>
        <taxon>Eukaryota</taxon>
        <taxon>Fungi</taxon>
        <taxon>Dikarya</taxon>
        <taxon>Ascomycota</taxon>
        <taxon>Pezizomycotina</taxon>
        <taxon>Dothideomycetes</taxon>
        <taxon>Pleosporomycetidae</taxon>
        <taxon>Mytilinidiales</taxon>
        <taxon>Mytilinidiaceae</taxon>
        <taxon>Mytilinidion</taxon>
    </lineage>
</organism>
<dbReference type="GeneID" id="54455271"/>
<keyword evidence="3" id="KW-1185">Reference proteome</keyword>
<dbReference type="InterPro" id="IPR003615">
    <property type="entry name" value="HNH_nuc"/>
</dbReference>
<sequence>CYQRDQKKCILTKSGEPIKVAHIYPFSMRHEDKNVKQTVPFWRVLEMFWSKERVDAWHSAVFPHGTEVCQNLICLAPHAHAYWAQAYFALKPIRISEDKKCLEVQLFWLLQNARRPTVQVQTVPSLAALDLGPNSVKLFDNQTNQLISSGSEISLTTDDPVLRPLPDMALLEMQWFLHRIAAMSGAVEQPQDNFDDGDDDD</sequence>
<accession>A0A6A6Y953</accession>
<gene>
    <name evidence="2 4" type="ORF">BDZ99DRAFT_341644</name>
</gene>
<dbReference type="Proteomes" id="UP000504636">
    <property type="component" value="Unplaced"/>
</dbReference>
<reference evidence="4" key="3">
    <citation type="submission" date="2025-04" db="UniProtKB">
        <authorList>
            <consortium name="RefSeq"/>
        </authorList>
    </citation>
    <scope>IDENTIFICATION</scope>
    <source>
        <strain evidence="4">CBS 304.34</strain>
    </source>
</reference>
<dbReference type="OrthoDB" id="5416097at2759"/>
<reference evidence="2 4" key="1">
    <citation type="journal article" date="2020" name="Stud. Mycol.">
        <title>101 Dothideomycetes genomes: a test case for predicting lifestyles and emergence of pathogens.</title>
        <authorList>
            <person name="Haridas S."/>
            <person name="Albert R."/>
            <person name="Binder M."/>
            <person name="Bloem J."/>
            <person name="Labutti K."/>
            <person name="Salamov A."/>
            <person name="Andreopoulos B."/>
            <person name="Baker S."/>
            <person name="Barry K."/>
            <person name="Bills G."/>
            <person name="Bluhm B."/>
            <person name="Cannon C."/>
            <person name="Castanera R."/>
            <person name="Culley D."/>
            <person name="Daum C."/>
            <person name="Ezra D."/>
            <person name="Gonzalez J."/>
            <person name="Henrissat B."/>
            <person name="Kuo A."/>
            <person name="Liang C."/>
            <person name="Lipzen A."/>
            <person name="Lutzoni F."/>
            <person name="Magnuson J."/>
            <person name="Mondo S."/>
            <person name="Nolan M."/>
            <person name="Ohm R."/>
            <person name="Pangilinan J."/>
            <person name="Park H.-J."/>
            <person name="Ramirez L."/>
            <person name="Alfaro M."/>
            <person name="Sun H."/>
            <person name="Tritt A."/>
            <person name="Yoshinaga Y."/>
            <person name="Zwiers L.-H."/>
            <person name="Turgeon B."/>
            <person name="Goodwin S."/>
            <person name="Spatafora J."/>
            <person name="Crous P."/>
            <person name="Grigoriev I."/>
        </authorList>
    </citation>
    <scope>NUCLEOTIDE SEQUENCE</scope>
    <source>
        <strain evidence="2 4">CBS 304.34</strain>
    </source>
</reference>
<evidence type="ECO:0000313" key="4">
    <source>
        <dbReference type="RefSeq" id="XP_033571458.1"/>
    </source>
</evidence>
<dbReference type="AlphaFoldDB" id="A0A6A6Y953"/>
<dbReference type="RefSeq" id="XP_033571458.1">
    <property type="nucleotide sequence ID" value="XM_033714378.1"/>
</dbReference>
<evidence type="ECO:0000313" key="3">
    <source>
        <dbReference type="Proteomes" id="UP000504636"/>
    </source>
</evidence>
<protein>
    <recommendedName>
        <fullName evidence="1">HNH nuclease domain-containing protein</fullName>
    </recommendedName>
</protein>
<name>A0A6A6Y953_9PEZI</name>
<reference evidence="4" key="2">
    <citation type="submission" date="2020-04" db="EMBL/GenBank/DDBJ databases">
        <authorList>
            <consortium name="NCBI Genome Project"/>
        </authorList>
    </citation>
    <scope>NUCLEOTIDE SEQUENCE</scope>
    <source>
        <strain evidence="4">CBS 304.34</strain>
    </source>
</reference>
<evidence type="ECO:0000259" key="1">
    <source>
        <dbReference type="Pfam" id="PF13391"/>
    </source>
</evidence>